<keyword evidence="4 7" id="KW-1133">Transmembrane helix</keyword>
<feature type="domain" description="Integral membrane protein YccS N-terminal" evidence="8">
    <location>
        <begin position="78"/>
        <end position="307"/>
    </location>
</feature>
<feature type="transmembrane region" description="Helical" evidence="7">
    <location>
        <begin position="21"/>
        <end position="41"/>
    </location>
</feature>
<gene>
    <name evidence="10" type="ORF">KDH_18430</name>
</gene>
<organism evidence="10 11">
    <name type="scientific">Dictyobacter halimunensis</name>
    <dbReference type="NCBI Taxonomy" id="3026934"/>
    <lineage>
        <taxon>Bacteria</taxon>
        <taxon>Bacillati</taxon>
        <taxon>Chloroflexota</taxon>
        <taxon>Ktedonobacteria</taxon>
        <taxon>Ktedonobacterales</taxon>
        <taxon>Dictyobacteraceae</taxon>
        <taxon>Dictyobacter</taxon>
    </lineage>
</organism>
<keyword evidence="5 7" id="KW-0472">Membrane</keyword>
<comment type="similarity">
    <text evidence="6">Belongs to the YccS/YhfK family.</text>
</comment>
<dbReference type="Pfam" id="PF13515">
    <property type="entry name" value="FUSC_2"/>
    <property type="match status" value="1"/>
</dbReference>
<dbReference type="PANTHER" id="PTHR30509:SF9">
    <property type="entry name" value="MULTIDRUG RESISTANCE PROTEIN MDTO"/>
    <property type="match status" value="1"/>
</dbReference>
<feature type="transmembrane region" description="Helical" evidence="7">
    <location>
        <begin position="47"/>
        <end position="64"/>
    </location>
</feature>
<dbReference type="InterPro" id="IPR049453">
    <property type="entry name" value="Memb_transporter_dom"/>
</dbReference>
<dbReference type="RefSeq" id="WP_338248958.1">
    <property type="nucleotide sequence ID" value="NZ_BSRI01000001.1"/>
</dbReference>
<name>A0ABQ6FL54_9CHLR</name>
<proteinExistence type="inferred from homology"/>
<dbReference type="Proteomes" id="UP001344906">
    <property type="component" value="Unassembled WGS sequence"/>
</dbReference>
<evidence type="ECO:0000256" key="6">
    <source>
        <dbReference type="ARBA" id="ARBA00043993"/>
    </source>
</evidence>
<feature type="domain" description="Integral membrane bound transporter" evidence="9">
    <location>
        <begin position="424"/>
        <end position="547"/>
    </location>
</feature>
<evidence type="ECO:0000313" key="11">
    <source>
        <dbReference type="Proteomes" id="UP001344906"/>
    </source>
</evidence>
<feature type="transmembrane region" description="Helical" evidence="7">
    <location>
        <begin position="535"/>
        <end position="556"/>
    </location>
</feature>
<feature type="transmembrane region" description="Helical" evidence="7">
    <location>
        <begin position="147"/>
        <end position="167"/>
    </location>
</feature>
<comment type="caution">
    <text evidence="10">The sequence shown here is derived from an EMBL/GenBank/DDBJ whole genome shotgun (WGS) entry which is preliminary data.</text>
</comment>
<feature type="transmembrane region" description="Helical" evidence="7">
    <location>
        <begin position="505"/>
        <end position="523"/>
    </location>
</feature>
<sequence length="749" mass="82596">MKYSDVLLTYITTNLRLDRSSVISGVRITAITVIPLLLGMVLHKAELGMMCFLSGLYVVLADVGGLYRTRAFAMGAATLGVAVAAFVATLSGGIFWLAVPLMFLCAFGFSMLGIFGNMGSKVGFVVIGIFILLLGQPGSLAVAAERLVAFLGGGLWAMLLTLCLWPLQPHQPVRQAIFNYYQSLSTFLTGACVLPGEQERTTFERWNQRVARERGLVLAAHDVAHSTIITFRAARQGSSPIGQRFFLLILTADRLFNASIALAEGIEIANNQTRVAQVGMSLDECIRYVAAMVARFAAMIRAGRSLDAADLQRDLQWLEEREALLRDTLPRFIDDYAALVSVRNVLRLLQAVIEEVRVAGGHLCQLNEGLLSDAIVEESVPTFTVRVQRMLAATRNSWELLKDNLTAQSLVYRHALRLALSSALAVSIYMLFNIPHGFWIPLTILFILKPDFGGTRKRAHQRVFGTVFGGMVAALLAAAIHNELLLVVLLILMGFYAFALLNGNYGAFVAFLTLFVVLLLDISMPGNWQIACIRIMNTILGGLIALAAGYLITPLWERERLPVQLARTIAANRVYFQHVLAAYLGQTGMDEQIRQASKKAHLENANAAAAFQRMLGEPKTKQGDVERFYALVTYNQHFSDRITTLATYLHSLSGKHRLPGLASFTRQTEQALQAIEGAALSGHHLSQFDSLEESLKTVQESLQTLLQQRTHELAEQKIDTPNREAVRDFILVGSQLDRLTNDISAMSRL</sequence>
<keyword evidence="11" id="KW-1185">Reference proteome</keyword>
<evidence type="ECO:0000313" key="10">
    <source>
        <dbReference type="EMBL" id="GLV54996.1"/>
    </source>
</evidence>
<evidence type="ECO:0000256" key="3">
    <source>
        <dbReference type="ARBA" id="ARBA00022692"/>
    </source>
</evidence>
<reference evidence="10 11" key="1">
    <citation type="submission" date="2023-02" db="EMBL/GenBank/DDBJ databases">
        <title>Dictyobacter halimunensis sp. nov., a new member of the class Ktedonobacteria from forest soil in a geothermal area.</title>
        <authorList>
            <person name="Rachmania M.K."/>
            <person name="Ningsih F."/>
            <person name="Sakai Y."/>
            <person name="Yabe S."/>
            <person name="Yokota A."/>
            <person name="Sjamsuridzal W."/>
        </authorList>
    </citation>
    <scope>NUCLEOTIDE SEQUENCE [LARGE SCALE GENOMIC DNA]</scope>
    <source>
        <strain evidence="10 11">S3.2.2.5</strain>
    </source>
</reference>
<dbReference type="EMBL" id="BSRI01000001">
    <property type="protein sequence ID" value="GLV54996.1"/>
    <property type="molecule type" value="Genomic_DNA"/>
</dbReference>
<evidence type="ECO:0000259" key="9">
    <source>
        <dbReference type="Pfam" id="PF13515"/>
    </source>
</evidence>
<dbReference type="InterPro" id="IPR032692">
    <property type="entry name" value="YccS_N"/>
</dbReference>
<keyword evidence="2" id="KW-1003">Cell membrane</keyword>
<keyword evidence="3 7" id="KW-0812">Transmembrane</keyword>
<evidence type="ECO:0000256" key="7">
    <source>
        <dbReference type="SAM" id="Phobius"/>
    </source>
</evidence>
<evidence type="ECO:0000259" key="8">
    <source>
        <dbReference type="Pfam" id="PF12805"/>
    </source>
</evidence>
<comment type="subcellular location">
    <subcellularLocation>
        <location evidence="1">Cell membrane</location>
        <topology evidence="1">Multi-pass membrane protein</topology>
    </subcellularLocation>
</comment>
<evidence type="ECO:0008006" key="12">
    <source>
        <dbReference type="Google" id="ProtNLM"/>
    </source>
</evidence>
<evidence type="ECO:0000256" key="2">
    <source>
        <dbReference type="ARBA" id="ARBA00022475"/>
    </source>
</evidence>
<feature type="transmembrane region" description="Helical" evidence="7">
    <location>
        <begin position="467"/>
        <end position="499"/>
    </location>
</feature>
<evidence type="ECO:0000256" key="1">
    <source>
        <dbReference type="ARBA" id="ARBA00004651"/>
    </source>
</evidence>
<dbReference type="PANTHER" id="PTHR30509">
    <property type="entry name" value="P-HYDROXYBENZOIC ACID EFFLUX PUMP SUBUNIT-RELATED"/>
    <property type="match status" value="1"/>
</dbReference>
<feature type="transmembrane region" description="Helical" evidence="7">
    <location>
        <begin position="71"/>
        <end position="88"/>
    </location>
</feature>
<protein>
    <recommendedName>
        <fullName evidence="12">Integral membrane protein YccS N-terminal domain-containing protein</fullName>
    </recommendedName>
</protein>
<evidence type="ECO:0000256" key="5">
    <source>
        <dbReference type="ARBA" id="ARBA00023136"/>
    </source>
</evidence>
<dbReference type="Pfam" id="PF12805">
    <property type="entry name" value="FUSC-like"/>
    <property type="match status" value="1"/>
</dbReference>
<accession>A0ABQ6FL54</accession>
<feature type="transmembrane region" description="Helical" evidence="7">
    <location>
        <begin position="122"/>
        <end position="141"/>
    </location>
</feature>
<evidence type="ECO:0000256" key="4">
    <source>
        <dbReference type="ARBA" id="ARBA00022989"/>
    </source>
</evidence>